<dbReference type="HAMAP" id="MF_01895">
    <property type="entry name" value="RNase_R"/>
    <property type="match status" value="1"/>
</dbReference>
<evidence type="ECO:0000256" key="2">
    <source>
        <dbReference type="ARBA" id="ARBA00022490"/>
    </source>
</evidence>
<dbReference type="Pfam" id="PF00773">
    <property type="entry name" value="RNB"/>
    <property type="match status" value="1"/>
</dbReference>
<dbReference type="GO" id="GO:0003723">
    <property type="term" value="F:RNA binding"/>
    <property type="evidence" value="ECO:0007669"/>
    <property type="project" value="UniProtKB-UniRule"/>
</dbReference>
<evidence type="ECO:0000259" key="8">
    <source>
        <dbReference type="PROSITE" id="PS50126"/>
    </source>
</evidence>
<dbReference type="NCBIfam" id="TIGR02063">
    <property type="entry name" value="RNase_R"/>
    <property type="match status" value="1"/>
</dbReference>
<dbReference type="PANTHER" id="PTHR23355:SF9">
    <property type="entry name" value="DIS3-LIKE EXONUCLEASE 2"/>
    <property type="match status" value="1"/>
</dbReference>
<dbReference type="EC" id="3.1.13.1" evidence="7"/>
<dbReference type="InterPro" id="IPR012340">
    <property type="entry name" value="NA-bd_OB-fold"/>
</dbReference>
<evidence type="ECO:0000256" key="1">
    <source>
        <dbReference type="ARBA" id="ARBA00001849"/>
    </source>
</evidence>
<dbReference type="InterPro" id="IPR001900">
    <property type="entry name" value="RNase_II/R"/>
</dbReference>
<dbReference type="Proteomes" id="UP000231276">
    <property type="component" value="Unassembled WGS sequence"/>
</dbReference>
<dbReference type="InterPro" id="IPR003029">
    <property type="entry name" value="S1_domain"/>
</dbReference>
<organism evidence="9 10">
    <name type="scientific">Candidatus Campbellbacteria bacterium CG22_combo_CG10-13_8_21_14_all_43_18</name>
    <dbReference type="NCBI Taxonomy" id="1974530"/>
    <lineage>
        <taxon>Bacteria</taxon>
        <taxon>Candidatus Campbelliibacteriota</taxon>
    </lineage>
</organism>
<evidence type="ECO:0000256" key="7">
    <source>
        <dbReference type="HAMAP-Rule" id="MF_01895"/>
    </source>
</evidence>
<keyword evidence="4 7" id="KW-0378">Hydrolase</keyword>
<accession>A0A2H0DX75</accession>
<dbReference type="PANTHER" id="PTHR23355">
    <property type="entry name" value="RIBONUCLEASE"/>
    <property type="match status" value="1"/>
</dbReference>
<proteinExistence type="inferred from homology"/>
<evidence type="ECO:0000256" key="6">
    <source>
        <dbReference type="ARBA" id="ARBA00022884"/>
    </source>
</evidence>
<dbReference type="SUPFAM" id="SSF50249">
    <property type="entry name" value="Nucleic acid-binding proteins"/>
    <property type="match status" value="3"/>
</dbReference>
<sequence length="663" mass="76159">MKGGTDFPYFHAPCFCLVSITKIKLPQINLLCYHFKEVKTLEGIIRISRGGTGFIDREGAEESIRIPTERLGLALNKDKVVVSLETKPRVLKVLERNKIKFTGTLEKSGKKWFAAPDDKRIHLDFFIKEIPAGAGENMKVLIKFLGWDNPEKNPEAEILEIIGRKGEHQTEMKAILLNRGIEEDFPPDVLKEAEKIKREISKEEIKKRLDFRKITTFTIDPFDAKDFDDAISFEEYPDGNFKLGVHIADVSHYVGEKTKLDGEARKRGFSVYLVDRTIPMLPEVLSNDVCSLNPKEDKLTFSAVFEFDKNGRKKNHWIGKTIINSDKRFTYEAAQEILDKKEGLFYKELKIMNTLAQKMHRGRVERGSILFDRDEIKIELDKDGKPLKIYKKKRLETHKLIEEFMLLANREVTEHIEKHCKKAGLDKLFVYRIHDLPNEEKLAELAVFLKAFGYNLNLEGGVDPKEINRLIKEVEGKPEEELVKTSLVRSMAKAEYSTKNIGHFGLAFNLYTHFTSPIRRYADLLVHRLLYGHLKGEAISKSEIQKYQKMSLEASRNEITAAEAERESKKYKTVEFMQSKVGQTLSGIISGVTDWGLYVQDKETGAEGLVKLSSLRDDYYKTSGKYRVEGTKKKKKFQLGDEVKIKLIKASLNDKELDFVFAN</sequence>
<dbReference type="EMBL" id="PCTS01000037">
    <property type="protein sequence ID" value="PIP86309.1"/>
    <property type="molecule type" value="Genomic_DNA"/>
</dbReference>
<dbReference type="SMART" id="SM00316">
    <property type="entry name" value="S1"/>
    <property type="match status" value="1"/>
</dbReference>
<keyword evidence="5 7" id="KW-0269">Exonuclease</keyword>
<dbReference type="GO" id="GO:0005829">
    <property type="term" value="C:cytosol"/>
    <property type="evidence" value="ECO:0007669"/>
    <property type="project" value="TreeGrafter"/>
</dbReference>
<gene>
    <name evidence="7 9" type="primary">rnr</name>
    <name evidence="9" type="ORF">COW82_02720</name>
</gene>
<evidence type="ECO:0000256" key="4">
    <source>
        <dbReference type="ARBA" id="ARBA00022801"/>
    </source>
</evidence>
<feature type="domain" description="S1 motif" evidence="8">
    <location>
        <begin position="582"/>
        <end position="662"/>
    </location>
</feature>
<comment type="caution">
    <text evidence="9">The sequence shown here is derived from an EMBL/GenBank/DDBJ whole genome shotgun (WGS) entry which is preliminary data.</text>
</comment>
<protein>
    <recommendedName>
        <fullName evidence="7">Ribonuclease R</fullName>
        <shortName evidence="7">RNase R</shortName>
        <ecNumber evidence="7">3.1.13.1</ecNumber>
    </recommendedName>
</protein>
<dbReference type="PROSITE" id="PS50126">
    <property type="entry name" value="S1"/>
    <property type="match status" value="1"/>
</dbReference>
<dbReference type="InterPro" id="IPR040476">
    <property type="entry name" value="CSD2"/>
</dbReference>
<dbReference type="Pfam" id="PF17876">
    <property type="entry name" value="CSD2"/>
    <property type="match status" value="1"/>
</dbReference>
<dbReference type="InterPro" id="IPR050180">
    <property type="entry name" value="RNR_Ribonuclease"/>
</dbReference>
<evidence type="ECO:0000313" key="10">
    <source>
        <dbReference type="Proteomes" id="UP000231276"/>
    </source>
</evidence>
<evidence type="ECO:0000256" key="5">
    <source>
        <dbReference type="ARBA" id="ARBA00022839"/>
    </source>
</evidence>
<dbReference type="GO" id="GO:0006402">
    <property type="term" value="P:mRNA catabolic process"/>
    <property type="evidence" value="ECO:0007669"/>
    <property type="project" value="TreeGrafter"/>
</dbReference>
<comment type="subcellular location">
    <subcellularLocation>
        <location evidence="7">Cytoplasm</location>
    </subcellularLocation>
</comment>
<reference evidence="9 10" key="1">
    <citation type="submission" date="2017-09" db="EMBL/GenBank/DDBJ databases">
        <title>Depth-based differentiation of microbial function through sediment-hosted aquifers and enrichment of novel symbionts in the deep terrestrial subsurface.</title>
        <authorList>
            <person name="Probst A.J."/>
            <person name="Ladd B."/>
            <person name="Jarett J.K."/>
            <person name="Geller-Mcgrath D.E."/>
            <person name="Sieber C.M."/>
            <person name="Emerson J.B."/>
            <person name="Anantharaman K."/>
            <person name="Thomas B.C."/>
            <person name="Malmstrom R."/>
            <person name="Stieglmeier M."/>
            <person name="Klingl A."/>
            <person name="Woyke T."/>
            <person name="Ryan C.M."/>
            <person name="Banfield J.F."/>
        </authorList>
    </citation>
    <scope>NUCLEOTIDE SEQUENCE [LARGE SCALE GENOMIC DNA]</scope>
    <source>
        <strain evidence="9">CG22_combo_CG10-13_8_21_14_all_43_18</strain>
    </source>
</reference>
<comment type="similarity">
    <text evidence="7">Belongs to the RNR ribonuclease family. RNase R subfamily.</text>
</comment>
<dbReference type="CDD" id="cd04471">
    <property type="entry name" value="S1_RNase_R"/>
    <property type="match status" value="1"/>
</dbReference>
<dbReference type="InterPro" id="IPR004476">
    <property type="entry name" value="RNase_II/RNase_R"/>
</dbReference>
<dbReference type="Pfam" id="PF00575">
    <property type="entry name" value="S1"/>
    <property type="match status" value="1"/>
</dbReference>
<name>A0A2H0DX75_9BACT</name>
<evidence type="ECO:0000256" key="3">
    <source>
        <dbReference type="ARBA" id="ARBA00022722"/>
    </source>
</evidence>
<dbReference type="InterPro" id="IPR011805">
    <property type="entry name" value="RNase_R"/>
</dbReference>
<dbReference type="AlphaFoldDB" id="A0A2H0DX75"/>
<dbReference type="Gene3D" id="2.40.50.140">
    <property type="entry name" value="Nucleic acid-binding proteins"/>
    <property type="match status" value="2"/>
</dbReference>
<dbReference type="PROSITE" id="PS01175">
    <property type="entry name" value="RIBONUCLEASE_II"/>
    <property type="match status" value="1"/>
</dbReference>
<dbReference type="GO" id="GO:0008859">
    <property type="term" value="F:exoribonuclease II activity"/>
    <property type="evidence" value="ECO:0007669"/>
    <property type="project" value="UniProtKB-UniRule"/>
</dbReference>
<comment type="function">
    <text evidence="7">3'-5' exoribonuclease that releases 5'-nucleoside monophosphates and is involved in maturation of structured RNAs.</text>
</comment>
<evidence type="ECO:0000313" key="9">
    <source>
        <dbReference type="EMBL" id="PIP86309.1"/>
    </source>
</evidence>
<dbReference type="InterPro" id="IPR022966">
    <property type="entry name" value="RNase_II/R_CS"/>
</dbReference>
<keyword evidence="6 7" id="KW-0694">RNA-binding</keyword>
<comment type="catalytic activity">
    <reaction evidence="1 7">
        <text>Exonucleolytic cleavage in the 3'- to 5'-direction to yield nucleoside 5'-phosphates.</text>
        <dbReference type="EC" id="3.1.13.1"/>
    </reaction>
</comment>
<dbReference type="NCBIfam" id="TIGR00358">
    <property type="entry name" value="3_prime_RNase"/>
    <property type="match status" value="1"/>
</dbReference>
<keyword evidence="2 7" id="KW-0963">Cytoplasm</keyword>
<keyword evidence="3 7" id="KW-0540">Nuclease</keyword>
<dbReference type="SMART" id="SM00955">
    <property type="entry name" value="RNB"/>
    <property type="match status" value="1"/>
</dbReference>